<dbReference type="GO" id="GO:0008897">
    <property type="term" value="F:holo-[acyl-carrier-protein] synthase activity"/>
    <property type="evidence" value="ECO:0007669"/>
    <property type="project" value="InterPro"/>
</dbReference>
<dbReference type="OrthoDB" id="26719at2759"/>
<keyword evidence="2" id="KW-1185">Reference proteome</keyword>
<dbReference type="InterPro" id="IPR037143">
    <property type="entry name" value="4-PPantetheinyl_Trfase_dom_sf"/>
</dbReference>
<organism evidence="1 2">
    <name type="scientific">Punctularia strigosozonata (strain HHB-11173)</name>
    <name type="common">White-rot fungus</name>
    <dbReference type="NCBI Taxonomy" id="741275"/>
    <lineage>
        <taxon>Eukaryota</taxon>
        <taxon>Fungi</taxon>
        <taxon>Dikarya</taxon>
        <taxon>Basidiomycota</taxon>
        <taxon>Agaricomycotina</taxon>
        <taxon>Agaricomycetes</taxon>
        <taxon>Corticiales</taxon>
        <taxon>Punctulariaceae</taxon>
        <taxon>Punctularia</taxon>
    </lineage>
</organism>
<accession>R7S3Z3</accession>
<dbReference type="Proteomes" id="UP000054196">
    <property type="component" value="Unassembled WGS sequence"/>
</dbReference>
<reference evidence="2" key="1">
    <citation type="journal article" date="2012" name="Science">
        <title>The Paleozoic origin of enzymatic lignin decomposition reconstructed from 31 fungal genomes.</title>
        <authorList>
            <person name="Floudas D."/>
            <person name="Binder M."/>
            <person name="Riley R."/>
            <person name="Barry K."/>
            <person name="Blanchette R.A."/>
            <person name="Henrissat B."/>
            <person name="Martinez A.T."/>
            <person name="Otillar R."/>
            <person name="Spatafora J.W."/>
            <person name="Yadav J.S."/>
            <person name="Aerts A."/>
            <person name="Benoit I."/>
            <person name="Boyd A."/>
            <person name="Carlson A."/>
            <person name="Copeland A."/>
            <person name="Coutinho P.M."/>
            <person name="de Vries R.P."/>
            <person name="Ferreira P."/>
            <person name="Findley K."/>
            <person name="Foster B."/>
            <person name="Gaskell J."/>
            <person name="Glotzer D."/>
            <person name="Gorecki P."/>
            <person name="Heitman J."/>
            <person name="Hesse C."/>
            <person name="Hori C."/>
            <person name="Igarashi K."/>
            <person name="Jurgens J.A."/>
            <person name="Kallen N."/>
            <person name="Kersten P."/>
            <person name="Kohler A."/>
            <person name="Kuees U."/>
            <person name="Kumar T.K.A."/>
            <person name="Kuo A."/>
            <person name="LaButti K."/>
            <person name="Larrondo L.F."/>
            <person name="Lindquist E."/>
            <person name="Ling A."/>
            <person name="Lombard V."/>
            <person name="Lucas S."/>
            <person name="Lundell T."/>
            <person name="Martin R."/>
            <person name="McLaughlin D.J."/>
            <person name="Morgenstern I."/>
            <person name="Morin E."/>
            <person name="Murat C."/>
            <person name="Nagy L.G."/>
            <person name="Nolan M."/>
            <person name="Ohm R.A."/>
            <person name="Patyshakuliyeva A."/>
            <person name="Rokas A."/>
            <person name="Ruiz-Duenas F.J."/>
            <person name="Sabat G."/>
            <person name="Salamov A."/>
            <person name="Samejima M."/>
            <person name="Schmutz J."/>
            <person name="Slot J.C."/>
            <person name="St John F."/>
            <person name="Stenlid J."/>
            <person name="Sun H."/>
            <person name="Sun S."/>
            <person name="Syed K."/>
            <person name="Tsang A."/>
            <person name="Wiebenga A."/>
            <person name="Young D."/>
            <person name="Pisabarro A."/>
            <person name="Eastwood D.C."/>
            <person name="Martin F."/>
            <person name="Cullen D."/>
            <person name="Grigoriev I.V."/>
            <person name="Hibbett D.S."/>
        </authorList>
    </citation>
    <scope>NUCLEOTIDE SEQUENCE [LARGE SCALE GENOMIC DNA]</scope>
    <source>
        <strain evidence="2">HHB-11173 SS5</strain>
    </source>
</reference>
<dbReference type="Gene3D" id="3.90.470.20">
    <property type="entry name" value="4'-phosphopantetheinyl transferase domain"/>
    <property type="match status" value="1"/>
</dbReference>
<dbReference type="EMBL" id="JH687551">
    <property type="protein sequence ID" value="EIN05105.1"/>
    <property type="molecule type" value="Genomic_DNA"/>
</dbReference>
<evidence type="ECO:0000313" key="1">
    <source>
        <dbReference type="EMBL" id="EIN05105.1"/>
    </source>
</evidence>
<dbReference type="OMA" id="GWEFRVF"/>
<dbReference type="HOGENOM" id="CLU_057011_3_1_1"/>
<dbReference type="GO" id="GO:0000287">
    <property type="term" value="F:magnesium ion binding"/>
    <property type="evidence" value="ECO:0007669"/>
    <property type="project" value="InterPro"/>
</dbReference>
<dbReference type="eggNOG" id="ENOG502SK9P">
    <property type="taxonomic scope" value="Eukaryota"/>
</dbReference>
<protein>
    <submittedName>
        <fullName evidence="1">Uncharacterized protein</fullName>
    </submittedName>
</protein>
<sequence>MDCPLLVWMLSLSRDVTREEYDECYKLVKECIPGAPEIKHAPDSNESLRQVLCQMMPLLMMRHRRVPRAQWRDRVTPNGKHWIEQDPSGMHPEKYLRSMIGYTTASEGSLVAMSMVQGRQREVVNVGLGMRMIAPEPRDAPVAAYVESQAHKLTEFELGFLRGEPDEVALRRLCILLSLKGAYIQAIGQPLGFDWSRLEFNIPTQAARGDGHPLTGWEFRVFRAELGVVREGELVPESYQCATAFFRGTSESKFVWQENQKEIESWVQFLNIEQMIKVIPKLSA</sequence>
<gene>
    <name evidence="1" type="ORF">PUNSTDRAFT_137791</name>
</gene>
<dbReference type="KEGG" id="psq:PUNSTDRAFT_137791"/>
<name>R7S3Z3_PUNST</name>
<dbReference type="AlphaFoldDB" id="R7S3Z3"/>
<dbReference type="RefSeq" id="XP_007387508.1">
    <property type="nucleotide sequence ID" value="XM_007387446.1"/>
</dbReference>
<evidence type="ECO:0000313" key="2">
    <source>
        <dbReference type="Proteomes" id="UP000054196"/>
    </source>
</evidence>
<proteinExistence type="predicted"/>
<dbReference type="GeneID" id="18879904"/>